<gene>
    <name evidence="1" type="primary">SKI2_1</name>
    <name evidence="1" type="ORF">EV182_000470</name>
</gene>
<evidence type="ECO:0000313" key="2">
    <source>
        <dbReference type="Proteomes" id="UP001145114"/>
    </source>
</evidence>
<comment type="caution">
    <text evidence="1">The sequence shown here is derived from an EMBL/GenBank/DDBJ whole genome shotgun (WGS) entry which is preliminary data.</text>
</comment>
<keyword evidence="1" id="KW-0347">Helicase</keyword>
<name>A0ACC1HKC9_9FUNG</name>
<keyword evidence="2" id="KW-1185">Reference proteome</keyword>
<proteinExistence type="predicted"/>
<organism evidence="1 2">
    <name type="scientific">Spiromyces aspiralis</name>
    <dbReference type="NCBI Taxonomy" id="68401"/>
    <lineage>
        <taxon>Eukaryota</taxon>
        <taxon>Fungi</taxon>
        <taxon>Fungi incertae sedis</taxon>
        <taxon>Zoopagomycota</taxon>
        <taxon>Kickxellomycotina</taxon>
        <taxon>Kickxellomycetes</taxon>
        <taxon>Kickxellales</taxon>
        <taxon>Kickxellaceae</taxon>
        <taxon>Spiromyces</taxon>
    </lineage>
</organism>
<dbReference type="Proteomes" id="UP001145114">
    <property type="component" value="Unassembled WGS sequence"/>
</dbReference>
<keyword evidence="1" id="KW-0067">ATP-binding</keyword>
<reference evidence="1" key="1">
    <citation type="submission" date="2022-06" db="EMBL/GenBank/DDBJ databases">
        <title>Phylogenomic reconstructions and comparative analyses of Kickxellomycotina fungi.</title>
        <authorList>
            <person name="Reynolds N.K."/>
            <person name="Stajich J.E."/>
            <person name="Barry K."/>
            <person name="Grigoriev I.V."/>
            <person name="Crous P."/>
            <person name="Smith M.E."/>
        </authorList>
    </citation>
    <scope>NUCLEOTIDE SEQUENCE</scope>
    <source>
        <strain evidence="1">RSA 2271</strain>
    </source>
</reference>
<protein>
    <submittedName>
        <fullName evidence="1">Antiviral helicase ski2</fullName>
    </submittedName>
</protein>
<evidence type="ECO:0000313" key="1">
    <source>
        <dbReference type="EMBL" id="KAJ1675835.1"/>
    </source>
</evidence>
<accession>A0ACC1HKC9</accession>
<sequence length="1210" mass="135269">MYRPVEDQSDYVRGRSTNLPFTPGGIDMTATRMLIDSKQGEGLDEIPEIDFDDESKFSTTPDGFDHGLLFDEAGGVAGNMPPISLDYESGQIVSQDASAEADEHFEITSDYDGSPMLSEEAERGPSEAVTGADSDIDGIVLDSQELLDLGMAKAEPSDGQKKSWAHMVDISGGFPDFHKLVPDMAMKYKFELDIFQKEAIYHLERGDSVFVAAHTSAGKTVVAEYAIALSKLHMTKTIYTSPIKALSNQKFRDFCNTYGEDQVGILTGDVQIRPEAPCLVMTTEILRSMLYRGADLLRDVEFVVFDEVHYVNDIERGMVWEEVIIMLPQHVSLILLSATVPNTYEFAEWVGNTKKRDIYVISTLKRPVPLEHFLYVPNPSKPSEKQLHKIVDASGNFNITAWKKAHDIANKEETAVTATKAPSVAETKRGRGGADSAADQRGPGRGSGGAGRGSARTSAAISRELRPKGSGKSQGGRGTNFWVHLVGYLRKEDLLPAVVFTFSRKKCEEFASTLSNVDFMNSSLKSEMHVFIERSLKRLKPEDRELPQITRMRELLKRGIGVHHSGLLPIIKEIVEILFGRGLIKVLFATETFAMGVNMPARCVVFSSLRKHDGREFRNLLPGEYTQMSGRAGRRGIDSTGMVIIACDRDSFPNTSTLNEMILGTPTKLNSQFRLTYTMILNLLRVKQFRVEEMIKRSFLEHASQQQLPGQMTLMQKARATLDGMESVKCEICDKDLLEFYQAAKRIQKINNIIYDKASTVIRGAASANFRMNFNRLFERGRVVVLNDFDVGPRLAVLNFPGTHGGGGSVASLDSAASTKQLKCLVLQPQILATKSSSEPPRRGGSDNKAEGQQQRQDQPAAPPPPYPLTNLADFARKTLKHMSKCIITPESVNLSSVAYLMNKTIHINFDPGTRAKPQRSDLVKLKPEFVQVLLDMSKERISEYSWNKIKAFEFQSLWRERGALIKSVDQHQCLACPSLKAHYEATHKRQFLEEQLEQLKDIMSDQSLLLIPDYNLRIDVLRSLKCIGDDNTVQLKGRVACEINSGDELVLTELVFNNVLSQYEPEEIVALLSCFVCKEKNEPPWLKERLPPQLLTGQQQFIEEALRVAHIQRERGIDIAPEDHVAETMRFGMMEVCYEWARGMSFNRITDLTDVQEGMIVRSIVQLDEVLREVKTAAKIVGDASLAEKMDVASSLIKRDIVFAASLYF</sequence>
<keyword evidence="1" id="KW-0547">Nucleotide-binding</keyword>
<dbReference type="EMBL" id="JAMZIH010005163">
    <property type="protein sequence ID" value="KAJ1675835.1"/>
    <property type="molecule type" value="Genomic_DNA"/>
</dbReference>
<keyword evidence="1" id="KW-0378">Hydrolase</keyword>